<comment type="pathway">
    <text evidence="6">Amino-acid biosynthesis; L-leucine biosynthesis; L-leucine from 3-methyl-2-oxobutanoate: step 2/4.</text>
</comment>
<dbReference type="InterPro" id="IPR015931">
    <property type="entry name" value="Acnase/IPM_dHydase_lsu_aba_1/3"/>
</dbReference>
<keyword evidence="6" id="KW-0432">Leucine biosynthesis</keyword>
<comment type="function">
    <text evidence="6">Catalyzes the isomerization between 2-isopropylmalate and 3-isopropylmalate, via the formation of 2-isopropylmaleate.</text>
</comment>
<evidence type="ECO:0000259" key="7">
    <source>
        <dbReference type="Pfam" id="PF00330"/>
    </source>
</evidence>
<evidence type="ECO:0000256" key="6">
    <source>
        <dbReference type="HAMAP-Rule" id="MF_01027"/>
    </source>
</evidence>
<dbReference type="PROSITE" id="PS00450">
    <property type="entry name" value="ACONITASE_1"/>
    <property type="match status" value="1"/>
</dbReference>
<dbReference type="InterPro" id="IPR011826">
    <property type="entry name" value="HAcnase/IPMdehydase_lsu_prok"/>
</dbReference>
<dbReference type="Gene3D" id="3.30.499.10">
    <property type="entry name" value="Aconitase, domain 3"/>
    <property type="match status" value="2"/>
</dbReference>
<dbReference type="InterPro" id="IPR033941">
    <property type="entry name" value="IPMI_cat"/>
</dbReference>
<gene>
    <name evidence="6" type="primary">leuC</name>
    <name evidence="8" type="ORF">SAMN05444368_1426</name>
</gene>
<dbReference type="PANTHER" id="PTHR43822">
    <property type="entry name" value="HOMOACONITASE, MITOCHONDRIAL-RELATED"/>
    <property type="match status" value="1"/>
</dbReference>
<dbReference type="PANTHER" id="PTHR43822:SF16">
    <property type="entry name" value="3-ISOPROPYLMALATE DEHYDRATASE LARGE SUBUNIT 2"/>
    <property type="match status" value="1"/>
</dbReference>
<dbReference type="InterPro" id="IPR006251">
    <property type="entry name" value="Homoacnase/IPMdehydase_lsu"/>
</dbReference>
<keyword evidence="6" id="KW-0028">Amino-acid biosynthesis</keyword>
<accession>A0ABY1JEB5</accession>
<evidence type="ECO:0000256" key="3">
    <source>
        <dbReference type="ARBA" id="ARBA00023004"/>
    </source>
</evidence>
<dbReference type="HAMAP" id="MF_01027">
    <property type="entry name" value="LeuC_type2"/>
    <property type="match status" value="1"/>
</dbReference>
<protein>
    <recommendedName>
        <fullName evidence="6">3-isopropylmalate dehydratase large subunit</fullName>
        <ecNumber evidence="6">4.2.1.33</ecNumber>
    </recommendedName>
    <alternativeName>
        <fullName evidence="6">Alpha-IPM isomerase</fullName>
        <shortName evidence="6">IPMI</shortName>
    </alternativeName>
    <alternativeName>
        <fullName evidence="6">Isopropylmalate isomerase</fullName>
    </alternativeName>
</protein>
<dbReference type="NCBIfam" id="TIGR01343">
    <property type="entry name" value="hacA_fam"/>
    <property type="match status" value="1"/>
</dbReference>
<keyword evidence="5 6" id="KW-0456">Lyase</keyword>
<keyword evidence="4 6" id="KW-0411">Iron-sulfur</keyword>
<comment type="subunit">
    <text evidence="6">Heterodimer of LeuC and LeuD.</text>
</comment>
<comment type="catalytic activity">
    <reaction evidence="6">
        <text>(2R,3S)-3-isopropylmalate = (2S)-2-isopropylmalate</text>
        <dbReference type="Rhea" id="RHEA:32287"/>
        <dbReference type="ChEBI" id="CHEBI:1178"/>
        <dbReference type="ChEBI" id="CHEBI:35121"/>
        <dbReference type="EC" id="4.2.1.33"/>
    </reaction>
</comment>
<evidence type="ECO:0000313" key="9">
    <source>
        <dbReference type="Proteomes" id="UP000185093"/>
    </source>
</evidence>
<dbReference type="PRINTS" id="PR00415">
    <property type="entry name" value="ACONITASE"/>
</dbReference>
<dbReference type="InterPro" id="IPR001030">
    <property type="entry name" value="Acoase/IPM_deHydtase_lsu_aba"/>
</dbReference>
<keyword evidence="3 6" id="KW-0408">Iron</keyword>
<dbReference type="NCBIfam" id="TIGR02086">
    <property type="entry name" value="IPMI_arch"/>
    <property type="match status" value="1"/>
</dbReference>
<name>A0ABY1JEB5_9BACT</name>
<dbReference type="NCBIfam" id="NF001614">
    <property type="entry name" value="PRK00402.1"/>
    <property type="match status" value="1"/>
</dbReference>
<comment type="caution">
    <text evidence="8">The sequence shown here is derived from an EMBL/GenBank/DDBJ whole genome shotgun (WGS) entry which is preliminary data.</text>
</comment>
<dbReference type="InterPro" id="IPR050067">
    <property type="entry name" value="IPM_dehydratase_rel_enz"/>
</dbReference>
<comment type="cofactor">
    <cofactor evidence="6">
        <name>[4Fe-4S] cluster</name>
        <dbReference type="ChEBI" id="CHEBI:49883"/>
    </cofactor>
    <text evidence="6">Binds 1 [4Fe-4S] cluster per subunit.</text>
</comment>
<keyword evidence="2 6" id="KW-0479">Metal-binding</keyword>
<comment type="similarity">
    <text evidence="6">Belongs to the aconitase/IPM isomerase family. LeuC type 2 subfamily.</text>
</comment>
<dbReference type="EMBL" id="FSQZ01000001">
    <property type="protein sequence ID" value="SIN71418.1"/>
    <property type="molecule type" value="Genomic_DNA"/>
</dbReference>
<dbReference type="InterPro" id="IPR036008">
    <property type="entry name" value="Aconitase_4Fe-4S_dom"/>
</dbReference>
<evidence type="ECO:0000313" key="8">
    <source>
        <dbReference type="EMBL" id="SIN71418.1"/>
    </source>
</evidence>
<evidence type="ECO:0000256" key="1">
    <source>
        <dbReference type="ARBA" id="ARBA00022485"/>
    </source>
</evidence>
<keyword evidence="9" id="KW-1185">Reference proteome</keyword>
<dbReference type="Pfam" id="PF00330">
    <property type="entry name" value="Aconitase"/>
    <property type="match status" value="1"/>
</dbReference>
<dbReference type="Proteomes" id="UP000185093">
    <property type="component" value="Unassembled WGS sequence"/>
</dbReference>
<feature type="binding site" evidence="6">
    <location>
        <position position="362"/>
    </location>
    <ligand>
        <name>[4Fe-4S] cluster</name>
        <dbReference type="ChEBI" id="CHEBI:49883"/>
    </ligand>
</feature>
<evidence type="ECO:0000256" key="4">
    <source>
        <dbReference type="ARBA" id="ARBA00023014"/>
    </source>
</evidence>
<evidence type="ECO:0000256" key="2">
    <source>
        <dbReference type="ARBA" id="ARBA00022723"/>
    </source>
</evidence>
<proteinExistence type="inferred from homology"/>
<sequence>MGRTVTEKILAAHCKQGNFKPGDIIDVDVDLLLMNDITGPVAVEVFNKMGDGDVFDKNKIVVVLDHFTPNKDVTSAKLSKTMRDFVAEKGICHFYDAGYGIEHVVLPEDGLVKPGDLVIGGDSHTVTHGALGVFSTGMGSTDVAGIMALGKTWLKVPEQMKVLLVGAPGKWVSGKDVILYVISMIGTDGALGKSLEFDGVGAKYMDMDSRFTICNMAVECGAVNGIFAFDEVTKKFVDALGLRDYKEYKSDADAIYKKIIDVDLSELEPMVAMPHLPSNARPVTEVGDIKIDQVFIGSCTNGRIKDLRIAAEIVKGKKVHPSVRGLIAPGSRKVFAQALKEGLIETFTDSGFTILPPGCGPCFGGHLGILAKGERCVSTTNRNFVGRMGDKESEVYLANPAIAAASAVAGRLVHPAEVM</sequence>
<feature type="binding site" evidence="6">
    <location>
        <position position="299"/>
    </location>
    <ligand>
        <name>[4Fe-4S] cluster</name>
        <dbReference type="ChEBI" id="CHEBI:49883"/>
    </ligand>
</feature>
<feature type="binding site" evidence="6">
    <location>
        <position position="359"/>
    </location>
    <ligand>
        <name>[4Fe-4S] cluster</name>
        <dbReference type="ChEBI" id="CHEBI:49883"/>
    </ligand>
</feature>
<feature type="domain" description="Aconitase/3-isopropylmalate dehydratase large subunit alpha/beta/alpha" evidence="7">
    <location>
        <begin position="7"/>
        <end position="285"/>
    </location>
</feature>
<evidence type="ECO:0000256" key="5">
    <source>
        <dbReference type="ARBA" id="ARBA00023239"/>
    </source>
</evidence>
<reference evidence="8 9" key="1">
    <citation type="submission" date="2016-11" db="EMBL/GenBank/DDBJ databases">
        <authorList>
            <person name="Varghese N."/>
            <person name="Submissions S."/>
        </authorList>
    </citation>
    <scope>NUCLEOTIDE SEQUENCE [LARGE SCALE GENOMIC DNA]</scope>
    <source>
        <strain evidence="8 9">DSM 20664</strain>
    </source>
</reference>
<dbReference type="EC" id="4.2.1.33" evidence="6"/>
<keyword evidence="6" id="KW-0100">Branched-chain amino acid biosynthesis</keyword>
<organism evidence="8 9">
    <name type="scientific">Acetomicrobium flavidum</name>
    <dbReference type="NCBI Taxonomy" id="49896"/>
    <lineage>
        <taxon>Bacteria</taxon>
        <taxon>Thermotogati</taxon>
        <taxon>Synergistota</taxon>
        <taxon>Synergistia</taxon>
        <taxon>Synergistales</taxon>
        <taxon>Acetomicrobiaceae</taxon>
        <taxon>Acetomicrobium</taxon>
    </lineage>
</organism>
<keyword evidence="1 6" id="KW-0004">4Fe-4S</keyword>
<dbReference type="InterPro" id="IPR018136">
    <property type="entry name" value="Aconitase_4Fe-4S_BS"/>
</dbReference>
<dbReference type="SUPFAM" id="SSF53732">
    <property type="entry name" value="Aconitase iron-sulfur domain"/>
    <property type="match status" value="1"/>
</dbReference>
<dbReference type="CDD" id="cd01583">
    <property type="entry name" value="IPMI"/>
    <property type="match status" value="1"/>
</dbReference>
<dbReference type="RefSeq" id="WP_074199757.1">
    <property type="nucleotide sequence ID" value="NZ_FSQZ01000001.1"/>
</dbReference>